<protein>
    <submittedName>
        <fullName evidence="1">Putative capsid</fullName>
    </submittedName>
</protein>
<dbReference type="EMBL" id="KY487925">
    <property type="protein sequence ID" value="AUM61917.1"/>
    <property type="molecule type" value="Genomic_DNA"/>
</dbReference>
<evidence type="ECO:0000313" key="1">
    <source>
        <dbReference type="EMBL" id="AUM61917.1"/>
    </source>
</evidence>
<accession>A0A2K9LSY3</accession>
<sequence>MMRIKKYKNSVKKGMKRYVARRKRVSRYSLTGDVTYVKCEDYGQLYVDNANPYIKWSDSGEPWYNVATMLANSLSFTQQVPIYGRYKITGLSVRCAPANAPSVLSSKFTSSFGFPCYAVAFYPNSTNTDLGSVTLFNDRKLILDPCSTSPQSRYWKTPDGFYTQGGVGFGIWSQSLNYTAQVGSLLIRPSLSTNVLPLGPTSLFNYVVTVYVTFSDKNV</sequence>
<proteinExistence type="predicted"/>
<name>A0A2K9LSY3_9VIRU</name>
<reference evidence="1" key="1">
    <citation type="submission" date="2017-01" db="EMBL/GenBank/DDBJ databases">
        <title>High-throughput sequencing uncovers low homogeneity in the biogeography of single-stranded DNA viruses.</title>
        <authorList>
            <person name="Pearson V.M."/>
            <person name="Rokyta D.R."/>
        </authorList>
    </citation>
    <scope>NUCLEOTIDE SEQUENCE</scope>
</reference>
<gene>
    <name evidence="1" type="primary">Cap</name>
</gene>
<organism evidence="1">
    <name type="scientific">uncultured virus</name>
    <dbReference type="NCBI Taxonomy" id="340016"/>
    <lineage>
        <taxon>Viruses</taxon>
        <taxon>environmental samples</taxon>
    </lineage>
</organism>